<dbReference type="GO" id="GO:0005525">
    <property type="term" value="F:GTP binding"/>
    <property type="evidence" value="ECO:0007669"/>
    <property type="project" value="UniProtKB-UniRule"/>
</dbReference>
<dbReference type="GO" id="GO:0005200">
    <property type="term" value="F:structural constituent of cytoskeleton"/>
    <property type="evidence" value="ECO:0007669"/>
    <property type="project" value="InterPro"/>
</dbReference>
<dbReference type="InterPro" id="IPR013838">
    <property type="entry name" value="Beta-tubulin_BS"/>
</dbReference>
<dbReference type="VEuPathDB" id="VectorBase:PHUM611170"/>
<proteinExistence type="inferred from homology"/>
<dbReference type="Gene3D" id="1.10.287.600">
    <property type="entry name" value="Helix hairpin bin"/>
    <property type="match status" value="1"/>
</dbReference>
<keyword evidence="8 13" id="KW-0547">Nucleotide-binding</keyword>
<evidence type="ECO:0000256" key="4">
    <source>
        <dbReference type="ARBA" id="ARBA00011747"/>
    </source>
</evidence>
<reference evidence="16" key="2">
    <citation type="submission" date="2007-04" db="EMBL/GenBank/DDBJ databases">
        <title>The genome of the human body louse.</title>
        <authorList>
            <consortium name="The Human Body Louse Genome Consortium"/>
            <person name="Kirkness E."/>
            <person name="Walenz B."/>
            <person name="Hass B."/>
            <person name="Bruggner R."/>
            <person name="Strausberg R."/>
        </authorList>
    </citation>
    <scope>NUCLEOTIDE SEQUENCE</scope>
    <source>
        <strain evidence="16">USDA</strain>
    </source>
</reference>
<comment type="subcellular location">
    <subcellularLocation>
        <location evidence="2">Cytoplasm</location>
        <location evidence="2">Cytoskeleton</location>
    </subcellularLocation>
</comment>
<dbReference type="STRING" id="121224.E0W3V0"/>
<dbReference type="GO" id="GO:0007017">
    <property type="term" value="P:microtubule-based process"/>
    <property type="evidence" value="ECO:0007669"/>
    <property type="project" value="InterPro"/>
</dbReference>
<evidence type="ECO:0000313" key="17">
    <source>
        <dbReference type="EnsemblMetazoa" id="PHUM611170-PA"/>
    </source>
</evidence>
<dbReference type="GO" id="GO:0003924">
    <property type="term" value="F:GTPase activity"/>
    <property type="evidence" value="ECO:0007669"/>
    <property type="project" value="InterPro"/>
</dbReference>
<dbReference type="InterPro" id="IPR018316">
    <property type="entry name" value="Tubulin/FtsZ_2-layer-sand-dom"/>
</dbReference>
<reference evidence="16" key="1">
    <citation type="submission" date="2007-04" db="EMBL/GenBank/DDBJ databases">
        <title>Annotation of Pediculus humanus corporis strain USDA.</title>
        <authorList>
            <person name="Kirkness E."/>
            <person name="Hannick L."/>
            <person name="Hass B."/>
            <person name="Bruggner R."/>
            <person name="Lawson D."/>
            <person name="Bidwell S."/>
            <person name="Joardar V."/>
            <person name="Caler E."/>
            <person name="Walenz B."/>
            <person name="Inman J."/>
            <person name="Schobel S."/>
            <person name="Galinsky K."/>
            <person name="Amedeo P."/>
            <person name="Strausberg R."/>
        </authorList>
    </citation>
    <scope>NUCLEOTIDE SEQUENCE</scope>
    <source>
        <strain evidence="16">USDA</strain>
    </source>
</reference>
<comment type="function">
    <text evidence="12 13">Tubulin is the major constituent of microtubules, a cylinder consisting of laterally associated linear protofilaments composed of alpha- and beta-tubulin heterodimers. Microtubules grow by the addition of GTP-tubulin dimers to the microtubule end, where a stabilizing cap forms. Below the cap, tubulin dimers are in GDP-bound state, owing to GTPase activity of alpha-tubulin.</text>
</comment>
<evidence type="ECO:0000256" key="13">
    <source>
        <dbReference type="RuleBase" id="RU000352"/>
    </source>
</evidence>
<dbReference type="PROSITE" id="PS00227">
    <property type="entry name" value="TUBULIN"/>
    <property type="match status" value="1"/>
</dbReference>
<evidence type="ECO:0000256" key="2">
    <source>
        <dbReference type="ARBA" id="ARBA00004245"/>
    </source>
</evidence>
<dbReference type="Proteomes" id="UP000009046">
    <property type="component" value="Unassembled WGS sequence"/>
</dbReference>
<dbReference type="OrthoDB" id="1662883at2759"/>
<dbReference type="InterPro" id="IPR002453">
    <property type="entry name" value="Beta_tubulin"/>
</dbReference>
<keyword evidence="11" id="KW-0206">Cytoskeleton</keyword>
<accession>E0W3V0</accession>
<dbReference type="GO" id="GO:0046872">
    <property type="term" value="F:metal ion binding"/>
    <property type="evidence" value="ECO:0007669"/>
    <property type="project" value="UniProtKB-KW"/>
</dbReference>
<dbReference type="Pfam" id="PF00091">
    <property type="entry name" value="Tubulin"/>
    <property type="match status" value="1"/>
</dbReference>
<dbReference type="SMART" id="SM00864">
    <property type="entry name" value="Tubulin"/>
    <property type="match status" value="1"/>
</dbReference>
<name>E0W3V0_PEDHC</name>
<dbReference type="SUPFAM" id="SSF55307">
    <property type="entry name" value="Tubulin C-terminal domain-like"/>
    <property type="match status" value="1"/>
</dbReference>
<evidence type="ECO:0000256" key="8">
    <source>
        <dbReference type="ARBA" id="ARBA00022741"/>
    </source>
</evidence>
<dbReference type="AlphaFoldDB" id="E0W3V0"/>
<dbReference type="GeneID" id="8239701"/>
<dbReference type="InterPro" id="IPR023123">
    <property type="entry name" value="Tubulin_C"/>
</dbReference>
<dbReference type="SUPFAM" id="SSF52490">
    <property type="entry name" value="Tubulin nucleotide-binding domain-like"/>
    <property type="match status" value="1"/>
</dbReference>
<keyword evidence="10 13" id="KW-0342">GTP-binding</keyword>
<evidence type="ECO:0000313" key="16">
    <source>
        <dbReference type="EMBL" id="EEB20306.1"/>
    </source>
</evidence>
<dbReference type="InterPro" id="IPR036525">
    <property type="entry name" value="Tubulin/FtsZ_GTPase_sf"/>
</dbReference>
<dbReference type="Gene3D" id="3.30.1330.20">
    <property type="entry name" value="Tubulin/FtsZ, C-terminal domain"/>
    <property type="match status" value="1"/>
</dbReference>
<dbReference type="eggNOG" id="KOG1375">
    <property type="taxonomic scope" value="Eukaryota"/>
</dbReference>
<comment type="cofactor">
    <cofactor evidence="1">
        <name>Mg(2+)</name>
        <dbReference type="ChEBI" id="CHEBI:18420"/>
    </cofactor>
</comment>
<dbReference type="InterPro" id="IPR017975">
    <property type="entry name" value="Tubulin_CS"/>
</dbReference>
<keyword evidence="5" id="KW-0963">Cytoplasm</keyword>
<evidence type="ECO:0000256" key="9">
    <source>
        <dbReference type="ARBA" id="ARBA00022842"/>
    </source>
</evidence>
<organism>
    <name type="scientific">Pediculus humanus subsp. corporis</name>
    <name type="common">Body louse</name>
    <dbReference type="NCBI Taxonomy" id="121224"/>
    <lineage>
        <taxon>Eukaryota</taxon>
        <taxon>Metazoa</taxon>
        <taxon>Ecdysozoa</taxon>
        <taxon>Arthropoda</taxon>
        <taxon>Hexapoda</taxon>
        <taxon>Insecta</taxon>
        <taxon>Pterygota</taxon>
        <taxon>Neoptera</taxon>
        <taxon>Paraneoptera</taxon>
        <taxon>Psocodea</taxon>
        <taxon>Troctomorpha</taxon>
        <taxon>Phthiraptera</taxon>
        <taxon>Anoplura</taxon>
        <taxon>Pediculidae</taxon>
        <taxon>Pediculus</taxon>
    </lineage>
</organism>
<evidence type="ECO:0000256" key="6">
    <source>
        <dbReference type="ARBA" id="ARBA00022701"/>
    </source>
</evidence>
<dbReference type="InterPro" id="IPR000217">
    <property type="entry name" value="Tubulin"/>
</dbReference>
<evidence type="ECO:0000259" key="14">
    <source>
        <dbReference type="SMART" id="SM00864"/>
    </source>
</evidence>
<dbReference type="InterPro" id="IPR008280">
    <property type="entry name" value="Tub_FtsZ_C"/>
</dbReference>
<evidence type="ECO:0000256" key="10">
    <source>
        <dbReference type="ARBA" id="ARBA00023134"/>
    </source>
</evidence>
<keyword evidence="9" id="KW-0460">Magnesium</keyword>
<protein>
    <recommendedName>
        <fullName evidence="13">Tubulin beta chain</fullName>
    </recommendedName>
</protein>
<dbReference type="HOGENOM" id="CLU_015718_1_1_1"/>
<dbReference type="EnsemblMetazoa" id="PHUM611170-RA">
    <property type="protein sequence ID" value="PHUM611170-PA"/>
    <property type="gene ID" value="PHUM611170"/>
</dbReference>
<dbReference type="PRINTS" id="PR01163">
    <property type="entry name" value="BETATUBULIN"/>
</dbReference>
<evidence type="ECO:0000256" key="1">
    <source>
        <dbReference type="ARBA" id="ARBA00001946"/>
    </source>
</evidence>
<keyword evidence="6 13" id="KW-0493">Microtubule</keyword>
<feature type="domain" description="Tubulin/FtsZ GTPase" evidence="14">
    <location>
        <begin position="47"/>
        <end position="244"/>
    </location>
</feature>
<evidence type="ECO:0000256" key="11">
    <source>
        <dbReference type="ARBA" id="ARBA00023212"/>
    </source>
</evidence>
<dbReference type="CTD" id="8239701"/>
<dbReference type="InterPro" id="IPR037103">
    <property type="entry name" value="Tubulin/FtsZ-like_C"/>
</dbReference>
<dbReference type="KEGG" id="phu:Phum_PHUM611170"/>
<dbReference type="PROSITE" id="PS00228">
    <property type="entry name" value="TUBULIN_B_AUTOREG"/>
    <property type="match status" value="1"/>
</dbReference>
<dbReference type="InterPro" id="IPR003008">
    <property type="entry name" value="Tubulin_FtsZ_GTPase"/>
</dbReference>
<dbReference type="PRINTS" id="PR01161">
    <property type="entry name" value="TUBULIN"/>
</dbReference>
<comment type="similarity">
    <text evidence="3 13">Belongs to the tubulin family.</text>
</comment>
<evidence type="ECO:0000256" key="7">
    <source>
        <dbReference type="ARBA" id="ARBA00022723"/>
    </source>
</evidence>
<keyword evidence="18" id="KW-1185">Reference proteome</keyword>
<dbReference type="FunFam" id="3.30.1330.20:FF:000009">
    <property type="entry name" value="Tubulin beta chain"/>
    <property type="match status" value="1"/>
</dbReference>
<dbReference type="InParanoid" id="E0W3V0"/>
<evidence type="ECO:0000256" key="12">
    <source>
        <dbReference type="ARBA" id="ARBA00034296"/>
    </source>
</evidence>
<dbReference type="PANTHER" id="PTHR11588">
    <property type="entry name" value="TUBULIN"/>
    <property type="match status" value="1"/>
</dbReference>
<dbReference type="EMBL" id="DS235883">
    <property type="protein sequence ID" value="EEB20306.1"/>
    <property type="molecule type" value="Genomic_DNA"/>
</dbReference>
<evidence type="ECO:0000313" key="18">
    <source>
        <dbReference type="Proteomes" id="UP000009046"/>
    </source>
</evidence>
<gene>
    <name evidence="17" type="primary">8239701</name>
    <name evidence="16" type="ORF">Phum_PHUM611170</name>
</gene>
<dbReference type="Pfam" id="PF03953">
    <property type="entry name" value="Tubulin_C"/>
    <property type="match status" value="1"/>
</dbReference>
<keyword evidence="7" id="KW-0479">Metal-binding</keyword>
<evidence type="ECO:0000256" key="5">
    <source>
        <dbReference type="ARBA" id="ARBA00022490"/>
    </source>
</evidence>
<reference evidence="17" key="3">
    <citation type="submission" date="2021-02" db="UniProtKB">
        <authorList>
            <consortium name="EnsemblMetazoa"/>
        </authorList>
    </citation>
    <scope>IDENTIFICATION</scope>
    <source>
        <strain evidence="17">USDA</strain>
    </source>
</reference>
<dbReference type="RefSeq" id="XP_002433044.1">
    <property type="nucleotide sequence ID" value="XM_002432999.1"/>
</dbReference>
<feature type="domain" description="Tubulin/FtsZ 2-layer sandwich" evidence="15">
    <location>
        <begin position="248"/>
        <end position="383"/>
    </location>
</feature>
<evidence type="ECO:0000256" key="3">
    <source>
        <dbReference type="ARBA" id="ARBA00009636"/>
    </source>
</evidence>
<dbReference type="SMART" id="SM00865">
    <property type="entry name" value="Tubulin_C"/>
    <property type="match status" value="1"/>
</dbReference>
<evidence type="ECO:0000259" key="15">
    <source>
        <dbReference type="SMART" id="SM00865"/>
    </source>
</evidence>
<dbReference type="CDD" id="cd02187">
    <property type="entry name" value="beta_tubulin"/>
    <property type="match status" value="1"/>
</dbReference>
<dbReference type="EMBL" id="AAZO01007467">
    <property type="status" value="NOT_ANNOTATED_CDS"/>
    <property type="molecule type" value="Genomic_DNA"/>
</dbReference>
<sequence length="436" mass="48999">MRELIHIQIGHCGNAIGTQFWEIICREHGIGENGAFIGKNKSFLERFSVLFNETKGLHYTPRSVMIDLERSSIDSIRCSQFGAIFKPDNFIFGSEGAGNVWAKGHFVEGAQLCENALNVIRREAENCDCFQGFQIVHGLGGGTGSGLGSLLVAKLREEYLERGVCTYSVVPSPLLCNVVVEPYNAIFTFNHLIEYSHQTFCMDNEALHNVSTNVLKLSHPSFDHLNSLVAMVMAGVTAPVRFAGPSTTDYRKLRVNLIPFPRLHFFISSFAPLTCRESLSSRKLNIQEITAQIFNPQNMLAACDTKKGKYLTVACLYRGTLSTKEIEQQVYNIQLKNSSQFVEWVPNNVKTAVCAVPPIGFQISATLIANTTSIRELFRRVREQFLTMYKKKAYLHWYTGEGMEEIEFNTAEANVNDLMLEYQENENLTAGKSKEK</sequence>
<dbReference type="Gene3D" id="3.40.50.1440">
    <property type="entry name" value="Tubulin/FtsZ, GTPase domain"/>
    <property type="match status" value="1"/>
</dbReference>
<dbReference type="GO" id="GO:0005874">
    <property type="term" value="C:microtubule"/>
    <property type="evidence" value="ECO:0007669"/>
    <property type="project" value="UniProtKB-KW"/>
</dbReference>
<comment type="subunit">
    <text evidence="4 13">Dimer of alpha and beta chains. A typical microtubule is a hollow water-filled tube with an outer diameter of 25 nm and an inner diameter of 15 nM. Alpha-beta heterodimers associate head-to-tail to form protofilaments running lengthwise along the microtubule wall with the beta-tubulin subunit facing the microtubule plus end conferring a structural polarity. Microtubules usually have 13 protofilaments but different protofilament numbers can be found in some organisms and specialized cells.</text>
</comment>